<dbReference type="NCBIfam" id="TIGR00247">
    <property type="entry name" value="endolytic transglycosylase MltG"/>
    <property type="match status" value="1"/>
</dbReference>
<keyword evidence="2 7" id="KW-0812">Transmembrane</keyword>
<comment type="subcellular location">
    <subcellularLocation>
        <location evidence="7">Cell inner membrane</location>
        <topology evidence="7">Single-pass membrane protein</topology>
    </subcellularLocation>
</comment>
<comment type="function">
    <text evidence="7">Functions as a peptidoglycan terminase that cleaves nascent peptidoglycan strands endolytically to terminate their elongation.</text>
</comment>
<evidence type="ECO:0000256" key="2">
    <source>
        <dbReference type="ARBA" id="ARBA00022692"/>
    </source>
</evidence>
<gene>
    <name evidence="7" type="primary">mltG</name>
    <name evidence="8" type="ORF">A2V92_01335</name>
</gene>
<comment type="similarity">
    <text evidence="7">Belongs to the transglycosylase MltG family.</text>
</comment>
<proteinExistence type="inferred from homology"/>
<evidence type="ECO:0000256" key="3">
    <source>
        <dbReference type="ARBA" id="ARBA00022989"/>
    </source>
</evidence>
<dbReference type="HAMAP" id="MF_02065">
    <property type="entry name" value="MltG"/>
    <property type="match status" value="1"/>
</dbReference>
<keyword evidence="1 7" id="KW-1003">Cell membrane</keyword>
<accession>A0A1F6TGA1</accession>
<evidence type="ECO:0000313" key="8">
    <source>
        <dbReference type="EMBL" id="OGI44151.1"/>
    </source>
</evidence>
<comment type="caution">
    <text evidence="8">The sequence shown here is derived from an EMBL/GenBank/DDBJ whole genome shotgun (WGS) entry which is preliminary data.</text>
</comment>
<dbReference type="CDD" id="cd08010">
    <property type="entry name" value="MltG_like"/>
    <property type="match status" value="1"/>
</dbReference>
<feature type="site" description="Important for catalytic activity" evidence="7">
    <location>
        <position position="217"/>
    </location>
</feature>
<sequence>MPFALPPVVRRLWLAAPALALAAGVYLFWSWNHALNPGPDTFVVSSGTSLRALARELQRRDVLAEAHTFVWLGYLTGHSRDLKAGEYRFRKGISARALLDQVVAGRVVEYPLVLVEGWTFRQFLRALAQASQLKQTLAGRAPGEVMARLNHPRAHPEGRFYPDTYYYTGGASDLEILARAYAKMDDTLRREWENRDRELPFRSMDEALIMASIVEKETGRADERRQIAGVFINRLRRGMRLQSDPTVIYGLGQAYDGNIRLRDLKKDTPYNTYTRAGLPPTPIAMPGGEALNAVLHPADTRALYFVSRGDGSHEFSNTLEEHNKAVIKYQLKGRRQNFSSFSGAGRGGQAP</sequence>
<dbReference type="GO" id="GO:0009252">
    <property type="term" value="P:peptidoglycan biosynthetic process"/>
    <property type="evidence" value="ECO:0007669"/>
    <property type="project" value="UniProtKB-UniRule"/>
</dbReference>
<dbReference type="Gene3D" id="3.30.1490.480">
    <property type="entry name" value="Endolytic murein transglycosylase"/>
    <property type="match status" value="1"/>
</dbReference>
<feature type="transmembrane region" description="Helical" evidence="7">
    <location>
        <begin position="12"/>
        <end position="31"/>
    </location>
</feature>
<evidence type="ECO:0000256" key="1">
    <source>
        <dbReference type="ARBA" id="ARBA00022475"/>
    </source>
</evidence>
<protein>
    <recommendedName>
        <fullName evidence="7">Endolytic murein transglycosylase</fullName>
        <ecNumber evidence="7">4.2.2.29</ecNumber>
    </recommendedName>
    <alternativeName>
        <fullName evidence="7">Peptidoglycan lytic transglycosylase</fullName>
    </alternativeName>
    <alternativeName>
        <fullName evidence="7">Peptidoglycan polymerization terminase</fullName>
    </alternativeName>
</protein>
<dbReference type="InterPro" id="IPR003770">
    <property type="entry name" value="MLTG-like"/>
</dbReference>
<keyword evidence="5 7" id="KW-0456">Lyase</keyword>
<keyword evidence="3 7" id="KW-1133">Transmembrane helix</keyword>
<evidence type="ECO:0000313" key="9">
    <source>
        <dbReference type="Proteomes" id="UP000179344"/>
    </source>
</evidence>
<reference evidence="8 9" key="1">
    <citation type="journal article" date="2016" name="Nat. Commun.">
        <title>Thousands of microbial genomes shed light on interconnected biogeochemical processes in an aquifer system.</title>
        <authorList>
            <person name="Anantharaman K."/>
            <person name="Brown C.T."/>
            <person name="Hug L.A."/>
            <person name="Sharon I."/>
            <person name="Castelle C.J."/>
            <person name="Probst A.J."/>
            <person name="Thomas B.C."/>
            <person name="Singh A."/>
            <person name="Wilkins M.J."/>
            <person name="Karaoz U."/>
            <person name="Brodie E.L."/>
            <person name="Williams K.H."/>
            <person name="Hubbard S.S."/>
            <person name="Banfield J.F."/>
        </authorList>
    </citation>
    <scope>NUCLEOTIDE SEQUENCE [LARGE SCALE GENOMIC DNA]</scope>
</reference>
<dbReference type="EC" id="4.2.2.29" evidence="7"/>
<dbReference type="Gene3D" id="3.30.160.60">
    <property type="entry name" value="Classic Zinc Finger"/>
    <property type="match status" value="1"/>
</dbReference>
<evidence type="ECO:0000256" key="7">
    <source>
        <dbReference type="HAMAP-Rule" id="MF_02065"/>
    </source>
</evidence>
<name>A0A1F6TGA1_9PROT</name>
<dbReference type="AlphaFoldDB" id="A0A1F6TGA1"/>
<comment type="catalytic activity">
    <reaction evidence="7">
        <text>a peptidoglycan chain = a peptidoglycan chain with N-acetyl-1,6-anhydromuramyl-[peptide] at the reducing end + a peptidoglycan chain with N-acetylglucosamine at the non-reducing end.</text>
        <dbReference type="EC" id="4.2.2.29"/>
    </reaction>
</comment>
<evidence type="ECO:0000256" key="6">
    <source>
        <dbReference type="ARBA" id="ARBA00023316"/>
    </source>
</evidence>
<dbReference type="Pfam" id="PF02618">
    <property type="entry name" value="YceG"/>
    <property type="match status" value="1"/>
</dbReference>
<dbReference type="GO" id="GO:0005886">
    <property type="term" value="C:plasma membrane"/>
    <property type="evidence" value="ECO:0007669"/>
    <property type="project" value="UniProtKB-SubCell"/>
</dbReference>
<dbReference type="EMBL" id="MFST01000077">
    <property type="protein sequence ID" value="OGI44151.1"/>
    <property type="molecule type" value="Genomic_DNA"/>
</dbReference>
<keyword evidence="4 7" id="KW-0472">Membrane</keyword>
<dbReference type="PANTHER" id="PTHR30518">
    <property type="entry name" value="ENDOLYTIC MUREIN TRANSGLYCOSYLASE"/>
    <property type="match status" value="1"/>
</dbReference>
<keyword evidence="6 7" id="KW-0961">Cell wall biogenesis/degradation</keyword>
<dbReference type="GO" id="GO:0071555">
    <property type="term" value="P:cell wall organization"/>
    <property type="evidence" value="ECO:0007669"/>
    <property type="project" value="UniProtKB-KW"/>
</dbReference>
<keyword evidence="7" id="KW-0997">Cell inner membrane</keyword>
<dbReference type="PANTHER" id="PTHR30518:SF2">
    <property type="entry name" value="ENDOLYTIC MUREIN TRANSGLYCOSYLASE"/>
    <property type="match status" value="1"/>
</dbReference>
<evidence type="ECO:0000256" key="5">
    <source>
        <dbReference type="ARBA" id="ARBA00023239"/>
    </source>
</evidence>
<organism evidence="8 9">
    <name type="scientific">Candidatus Muproteobacteria bacterium RBG_16_65_31</name>
    <dbReference type="NCBI Taxonomy" id="1817759"/>
    <lineage>
        <taxon>Bacteria</taxon>
        <taxon>Pseudomonadati</taxon>
        <taxon>Pseudomonadota</taxon>
        <taxon>Candidatus Muproteobacteria</taxon>
    </lineage>
</organism>
<evidence type="ECO:0000256" key="4">
    <source>
        <dbReference type="ARBA" id="ARBA00023136"/>
    </source>
</evidence>
<dbReference type="GO" id="GO:0008932">
    <property type="term" value="F:lytic endotransglycosylase activity"/>
    <property type="evidence" value="ECO:0007669"/>
    <property type="project" value="UniProtKB-UniRule"/>
</dbReference>
<dbReference type="Proteomes" id="UP000179344">
    <property type="component" value="Unassembled WGS sequence"/>
</dbReference>